<evidence type="ECO:0000256" key="1">
    <source>
        <dbReference type="SAM" id="SignalP"/>
    </source>
</evidence>
<feature type="signal peptide" evidence="1">
    <location>
        <begin position="1"/>
        <end position="22"/>
    </location>
</feature>
<reference evidence="2" key="1">
    <citation type="submission" date="2020-08" db="EMBL/GenBank/DDBJ databases">
        <title>Multicomponent nature underlies the extraordinary mechanical properties of spider dragline silk.</title>
        <authorList>
            <person name="Kono N."/>
            <person name="Nakamura H."/>
            <person name="Mori M."/>
            <person name="Yoshida Y."/>
            <person name="Ohtoshi R."/>
            <person name="Malay A.D."/>
            <person name="Moran D.A.P."/>
            <person name="Tomita M."/>
            <person name="Numata K."/>
            <person name="Arakawa K."/>
        </authorList>
    </citation>
    <scope>NUCLEOTIDE SEQUENCE</scope>
</reference>
<evidence type="ECO:0000313" key="3">
    <source>
        <dbReference type="Proteomes" id="UP000887013"/>
    </source>
</evidence>
<accession>A0A8X6UUP3</accession>
<protein>
    <recommendedName>
        <fullName evidence="4">Secreted protein</fullName>
    </recommendedName>
</protein>
<dbReference type="EMBL" id="BMAW01039565">
    <property type="protein sequence ID" value="GFU56349.1"/>
    <property type="molecule type" value="Genomic_DNA"/>
</dbReference>
<gene>
    <name evidence="2" type="ORF">NPIL_658501</name>
</gene>
<dbReference type="Proteomes" id="UP000887013">
    <property type="component" value="Unassembled WGS sequence"/>
</dbReference>
<feature type="chain" id="PRO_5036496268" description="Secreted protein" evidence="1">
    <location>
        <begin position="23"/>
        <end position="116"/>
    </location>
</feature>
<name>A0A8X6UUP3_NEPPI</name>
<sequence length="116" mass="12884">MLYTAFHRRFMLPLASFHLAFSQVTESGPVSRFIVICAKLVLIPQFLINFLISSCSGHSVDLFSIRGRNFKTKMSCFVSGKNCCPQSIVGLATLNVIPDTHCARPKSSLLKKGFSR</sequence>
<comment type="caution">
    <text evidence="2">The sequence shown here is derived from an EMBL/GenBank/DDBJ whole genome shotgun (WGS) entry which is preliminary data.</text>
</comment>
<keyword evidence="3" id="KW-1185">Reference proteome</keyword>
<evidence type="ECO:0008006" key="4">
    <source>
        <dbReference type="Google" id="ProtNLM"/>
    </source>
</evidence>
<dbReference type="AlphaFoldDB" id="A0A8X6UUP3"/>
<evidence type="ECO:0000313" key="2">
    <source>
        <dbReference type="EMBL" id="GFU56349.1"/>
    </source>
</evidence>
<organism evidence="2 3">
    <name type="scientific">Nephila pilipes</name>
    <name type="common">Giant wood spider</name>
    <name type="synonym">Nephila maculata</name>
    <dbReference type="NCBI Taxonomy" id="299642"/>
    <lineage>
        <taxon>Eukaryota</taxon>
        <taxon>Metazoa</taxon>
        <taxon>Ecdysozoa</taxon>
        <taxon>Arthropoda</taxon>
        <taxon>Chelicerata</taxon>
        <taxon>Arachnida</taxon>
        <taxon>Araneae</taxon>
        <taxon>Araneomorphae</taxon>
        <taxon>Entelegynae</taxon>
        <taxon>Araneoidea</taxon>
        <taxon>Nephilidae</taxon>
        <taxon>Nephila</taxon>
    </lineage>
</organism>
<proteinExistence type="predicted"/>
<keyword evidence="1" id="KW-0732">Signal</keyword>